<evidence type="ECO:0000256" key="8">
    <source>
        <dbReference type="ARBA" id="ARBA00023136"/>
    </source>
</evidence>
<proteinExistence type="inferred from homology"/>
<evidence type="ECO:0000256" key="6">
    <source>
        <dbReference type="ARBA" id="ARBA00022970"/>
    </source>
</evidence>
<dbReference type="EMBL" id="FOWQ01000010">
    <property type="protein sequence ID" value="SFP92017.1"/>
    <property type="molecule type" value="Genomic_DNA"/>
</dbReference>
<feature type="transmembrane region" description="Helical" evidence="9">
    <location>
        <begin position="83"/>
        <end position="101"/>
    </location>
</feature>
<comment type="subcellular location">
    <subcellularLocation>
        <location evidence="1 9">Cell membrane</location>
        <topology evidence="1 9">Multi-pass membrane protein</topology>
    </subcellularLocation>
</comment>
<organism evidence="11 12">
    <name type="scientific">Geodermatophilus dictyosporus</name>
    <dbReference type="NCBI Taxonomy" id="1523247"/>
    <lineage>
        <taxon>Bacteria</taxon>
        <taxon>Bacillati</taxon>
        <taxon>Actinomycetota</taxon>
        <taxon>Actinomycetes</taxon>
        <taxon>Geodermatophilales</taxon>
        <taxon>Geodermatophilaceae</taxon>
        <taxon>Geodermatophilus</taxon>
    </lineage>
</organism>
<evidence type="ECO:0000256" key="4">
    <source>
        <dbReference type="ARBA" id="ARBA00022475"/>
    </source>
</evidence>
<name>A0A1I5UAN3_9ACTN</name>
<dbReference type="InterPro" id="IPR035906">
    <property type="entry name" value="MetI-like_sf"/>
</dbReference>
<dbReference type="CDD" id="cd06261">
    <property type="entry name" value="TM_PBP2"/>
    <property type="match status" value="1"/>
</dbReference>
<comment type="similarity">
    <text evidence="2">Belongs to the binding-protein-dependent transport system permease family. HisMQ subfamily.</text>
</comment>
<evidence type="ECO:0000256" key="1">
    <source>
        <dbReference type="ARBA" id="ARBA00004651"/>
    </source>
</evidence>
<dbReference type="Gene3D" id="1.10.3720.10">
    <property type="entry name" value="MetI-like"/>
    <property type="match status" value="1"/>
</dbReference>
<accession>A0A1I5UAN3</accession>
<dbReference type="Pfam" id="PF00528">
    <property type="entry name" value="BPD_transp_1"/>
    <property type="match status" value="1"/>
</dbReference>
<dbReference type="PROSITE" id="PS50928">
    <property type="entry name" value="ABC_TM1"/>
    <property type="match status" value="1"/>
</dbReference>
<dbReference type="InterPro" id="IPR000515">
    <property type="entry name" value="MetI-like"/>
</dbReference>
<dbReference type="AlphaFoldDB" id="A0A1I5UAN3"/>
<keyword evidence="7 9" id="KW-1133">Transmembrane helix</keyword>
<dbReference type="OrthoDB" id="3181282at2"/>
<dbReference type="InterPro" id="IPR043429">
    <property type="entry name" value="ArtM/GltK/GlnP/TcyL/YhdX-like"/>
</dbReference>
<dbReference type="RefSeq" id="WP_091115861.1">
    <property type="nucleotide sequence ID" value="NZ_FOWQ01000010.1"/>
</dbReference>
<dbReference type="InterPro" id="IPR010065">
    <property type="entry name" value="AA_ABC_transptr_permease_3TM"/>
</dbReference>
<dbReference type="STRING" id="1523247.SAMN05660464_0171"/>
<dbReference type="PANTHER" id="PTHR30614">
    <property type="entry name" value="MEMBRANE COMPONENT OF AMINO ACID ABC TRANSPORTER"/>
    <property type="match status" value="1"/>
</dbReference>
<evidence type="ECO:0000313" key="12">
    <source>
        <dbReference type="Proteomes" id="UP000198857"/>
    </source>
</evidence>
<feature type="transmembrane region" description="Helical" evidence="9">
    <location>
        <begin position="57"/>
        <end position="77"/>
    </location>
</feature>
<keyword evidence="5 9" id="KW-0812">Transmembrane</keyword>
<dbReference type="GO" id="GO:0006865">
    <property type="term" value="P:amino acid transport"/>
    <property type="evidence" value="ECO:0007669"/>
    <property type="project" value="UniProtKB-KW"/>
</dbReference>
<keyword evidence="3 9" id="KW-0813">Transport</keyword>
<dbReference type="PANTHER" id="PTHR30614:SF37">
    <property type="entry name" value="AMINO-ACID ABC TRANSPORTER PERMEASE PROTEIN YHDX-RELATED"/>
    <property type="match status" value="1"/>
</dbReference>
<dbReference type="SUPFAM" id="SSF161098">
    <property type="entry name" value="MetI-like"/>
    <property type="match status" value="1"/>
</dbReference>
<keyword evidence="6" id="KW-0029">Amino-acid transport</keyword>
<feature type="domain" description="ABC transmembrane type-1" evidence="10">
    <location>
        <begin position="15"/>
        <end position="205"/>
    </location>
</feature>
<gene>
    <name evidence="11" type="ORF">SAMN05660464_0171</name>
</gene>
<protein>
    <submittedName>
        <fullName evidence="11">Amino acid ABC transporter membrane protein 1, PAAT family (TC 3.A.1.3.-)</fullName>
    </submittedName>
</protein>
<dbReference type="NCBIfam" id="TIGR01726">
    <property type="entry name" value="HEQRo_perm_3TM"/>
    <property type="match status" value="1"/>
</dbReference>
<dbReference type="Proteomes" id="UP000198857">
    <property type="component" value="Unassembled WGS sequence"/>
</dbReference>
<reference evidence="12" key="1">
    <citation type="submission" date="2016-10" db="EMBL/GenBank/DDBJ databases">
        <authorList>
            <person name="Varghese N."/>
            <person name="Submissions S."/>
        </authorList>
    </citation>
    <scope>NUCLEOTIDE SEQUENCE [LARGE SCALE GENOMIC DNA]</scope>
    <source>
        <strain evidence="12">DSM 44208</strain>
    </source>
</reference>
<dbReference type="GO" id="GO:0022857">
    <property type="term" value="F:transmembrane transporter activity"/>
    <property type="evidence" value="ECO:0007669"/>
    <property type="project" value="InterPro"/>
</dbReference>
<evidence type="ECO:0000256" key="3">
    <source>
        <dbReference type="ARBA" id="ARBA00022448"/>
    </source>
</evidence>
<feature type="transmembrane region" description="Helical" evidence="9">
    <location>
        <begin position="12"/>
        <end position="36"/>
    </location>
</feature>
<sequence length="216" mass="22895">MQFLSDNSDLLWGAFLTTLSLAVVSGLCALVLGTVLAGMRVSPVPPLRGLATFYVEVFRNTPLTVVFFFLAFGIVQIDLQFPSRFLTAVAALSLYTAAFVCEALRSGINSVPAGQAEAARALGLTFGQSLRQVVLPQAFRTVVPPLGNVWIALAKNTSIAAGFAVTDLTAALQRLANANADQLLAVFAAVVAGYLVITLPSAWLIRVVETRVAIVR</sequence>
<evidence type="ECO:0000256" key="5">
    <source>
        <dbReference type="ARBA" id="ARBA00022692"/>
    </source>
</evidence>
<evidence type="ECO:0000259" key="10">
    <source>
        <dbReference type="PROSITE" id="PS50928"/>
    </source>
</evidence>
<keyword evidence="12" id="KW-1185">Reference proteome</keyword>
<evidence type="ECO:0000313" key="11">
    <source>
        <dbReference type="EMBL" id="SFP92017.1"/>
    </source>
</evidence>
<keyword evidence="4" id="KW-1003">Cell membrane</keyword>
<evidence type="ECO:0000256" key="7">
    <source>
        <dbReference type="ARBA" id="ARBA00022989"/>
    </source>
</evidence>
<keyword evidence="8 9" id="KW-0472">Membrane</keyword>
<evidence type="ECO:0000256" key="9">
    <source>
        <dbReference type="RuleBase" id="RU363032"/>
    </source>
</evidence>
<feature type="transmembrane region" description="Helical" evidence="9">
    <location>
        <begin position="183"/>
        <end position="205"/>
    </location>
</feature>
<dbReference type="GO" id="GO:0043190">
    <property type="term" value="C:ATP-binding cassette (ABC) transporter complex"/>
    <property type="evidence" value="ECO:0007669"/>
    <property type="project" value="InterPro"/>
</dbReference>
<evidence type="ECO:0000256" key="2">
    <source>
        <dbReference type="ARBA" id="ARBA00010072"/>
    </source>
</evidence>